<dbReference type="RefSeq" id="WP_281377062.1">
    <property type="nucleotide sequence ID" value="NZ_JACJIP010000020.1"/>
</dbReference>
<dbReference type="Proteomes" id="UP000567067">
    <property type="component" value="Unassembled WGS sequence"/>
</dbReference>
<reference evidence="1 2" key="1">
    <citation type="submission" date="2020-08" db="EMBL/GenBank/DDBJ databases">
        <title>Genomic Encyclopedia of Type Strains, Phase III (KMG-III): the genomes of soil and plant-associated and newly described type strains.</title>
        <authorList>
            <person name="Whitman W."/>
        </authorList>
    </citation>
    <scope>NUCLEOTIDE SEQUENCE [LARGE SCALE GENOMIC DNA]</scope>
    <source>
        <strain evidence="1 2">CECT 8693</strain>
    </source>
</reference>
<protein>
    <submittedName>
        <fullName evidence="1">Uncharacterized protein</fullName>
    </submittedName>
</protein>
<sequence length="42" mass="5060">MYGRIGEFRELWSEAVTSEEKNRALRKLVEWIVYNREAAQET</sequence>
<gene>
    <name evidence="1" type="ORF">FHR92_003084</name>
</gene>
<proteinExistence type="predicted"/>
<dbReference type="AlphaFoldDB" id="A0A7W3SUU0"/>
<organism evidence="1 2">
    <name type="scientific">Fontibacillus solani</name>
    <dbReference type="NCBI Taxonomy" id="1572857"/>
    <lineage>
        <taxon>Bacteria</taxon>
        <taxon>Bacillati</taxon>
        <taxon>Bacillota</taxon>
        <taxon>Bacilli</taxon>
        <taxon>Bacillales</taxon>
        <taxon>Paenibacillaceae</taxon>
        <taxon>Fontibacillus</taxon>
    </lineage>
</organism>
<name>A0A7W3SUU0_9BACL</name>
<evidence type="ECO:0000313" key="2">
    <source>
        <dbReference type="Proteomes" id="UP000567067"/>
    </source>
</evidence>
<dbReference type="EMBL" id="JACJIP010000020">
    <property type="protein sequence ID" value="MBA9086604.1"/>
    <property type="molecule type" value="Genomic_DNA"/>
</dbReference>
<accession>A0A7W3SUU0</accession>
<comment type="caution">
    <text evidence="1">The sequence shown here is derived from an EMBL/GenBank/DDBJ whole genome shotgun (WGS) entry which is preliminary data.</text>
</comment>
<keyword evidence="2" id="KW-1185">Reference proteome</keyword>
<evidence type="ECO:0000313" key="1">
    <source>
        <dbReference type="EMBL" id="MBA9086604.1"/>
    </source>
</evidence>